<dbReference type="PROSITE" id="PS51841">
    <property type="entry name" value="LTD"/>
    <property type="match status" value="1"/>
</dbReference>
<dbReference type="AlphaFoldDB" id="A0A4R2Q0G5"/>
<dbReference type="InterPro" id="IPR036415">
    <property type="entry name" value="Lamin_tail_dom_sf"/>
</dbReference>
<reference evidence="3 4" key="1">
    <citation type="submission" date="2019-03" db="EMBL/GenBank/DDBJ databases">
        <title>Genomic Encyclopedia of Type Strains, Phase IV (KMG-IV): sequencing the most valuable type-strain genomes for metagenomic binning, comparative biology and taxonomic classification.</title>
        <authorList>
            <person name="Goeker M."/>
        </authorList>
    </citation>
    <scope>NUCLEOTIDE SEQUENCE [LARGE SCALE GENOMIC DNA]</scope>
    <source>
        <strain evidence="3 4">DSM 45765</strain>
    </source>
</reference>
<evidence type="ECO:0000313" key="4">
    <source>
        <dbReference type="Proteomes" id="UP000294911"/>
    </source>
</evidence>
<feature type="chain" id="PRO_5020666934" evidence="1">
    <location>
        <begin position="28"/>
        <end position="149"/>
    </location>
</feature>
<gene>
    <name evidence="3" type="ORF">EV191_12439</name>
</gene>
<organism evidence="3 4">
    <name type="scientific">Tamaricihabitans halophyticus</name>
    <dbReference type="NCBI Taxonomy" id="1262583"/>
    <lineage>
        <taxon>Bacteria</taxon>
        <taxon>Bacillati</taxon>
        <taxon>Actinomycetota</taxon>
        <taxon>Actinomycetes</taxon>
        <taxon>Pseudonocardiales</taxon>
        <taxon>Pseudonocardiaceae</taxon>
        <taxon>Tamaricihabitans</taxon>
    </lineage>
</organism>
<keyword evidence="1" id="KW-0732">Signal</keyword>
<sequence>MRRFVTTLIAALSLFAISLGTATTAEAAVARMQIYSVVWDPAGRDTRANWHLNQEFVRIKNTSRVAINISGYLLHDRAGWSYRFPRTIVPAGQTVYVHTGKGTNRPAHRYWGRGNYVWNNTGDQATLRDYNGRHLDSCSWGDRYSWKRC</sequence>
<comment type="caution">
    <text evidence="3">The sequence shown here is derived from an EMBL/GenBank/DDBJ whole genome shotgun (WGS) entry which is preliminary data.</text>
</comment>
<dbReference type="Gene3D" id="2.60.40.1260">
    <property type="entry name" value="Lamin Tail domain"/>
    <property type="match status" value="1"/>
</dbReference>
<feature type="domain" description="LTD" evidence="2">
    <location>
        <begin position="20"/>
        <end position="148"/>
    </location>
</feature>
<keyword evidence="4" id="KW-1185">Reference proteome</keyword>
<proteinExistence type="predicted"/>
<dbReference type="EMBL" id="SLXQ01000024">
    <property type="protein sequence ID" value="TCP42073.1"/>
    <property type="molecule type" value="Genomic_DNA"/>
</dbReference>
<dbReference type="OrthoDB" id="3828227at2"/>
<dbReference type="Pfam" id="PF00932">
    <property type="entry name" value="LTD"/>
    <property type="match status" value="1"/>
</dbReference>
<dbReference type="SUPFAM" id="SSF74853">
    <property type="entry name" value="Lamin A/C globular tail domain"/>
    <property type="match status" value="1"/>
</dbReference>
<evidence type="ECO:0000313" key="3">
    <source>
        <dbReference type="EMBL" id="TCP42073.1"/>
    </source>
</evidence>
<evidence type="ECO:0000256" key="1">
    <source>
        <dbReference type="SAM" id="SignalP"/>
    </source>
</evidence>
<name>A0A4R2Q0G5_9PSEU</name>
<feature type="signal peptide" evidence="1">
    <location>
        <begin position="1"/>
        <end position="27"/>
    </location>
</feature>
<dbReference type="InterPro" id="IPR001322">
    <property type="entry name" value="Lamin_tail_dom"/>
</dbReference>
<dbReference type="Proteomes" id="UP000294911">
    <property type="component" value="Unassembled WGS sequence"/>
</dbReference>
<dbReference type="RefSeq" id="WP_132880942.1">
    <property type="nucleotide sequence ID" value="NZ_SLXQ01000024.1"/>
</dbReference>
<evidence type="ECO:0000259" key="2">
    <source>
        <dbReference type="PROSITE" id="PS51841"/>
    </source>
</evidence>
<protein>
    <submittedName>
        <fullName evidence="3">Lamin tail-like protein</fullName>
    </submittedName>
</protein>
<accession>A0A4R2Q0G5</accession>